<evidence type="ECO:0000256" key="1">
    <source>
        <dbReference type="SAM" id="MobiDB-lite"/>
    </source>
</evidence>
<name>A0A6C0K932_9ZZZZ</name>
<sequence length="189" mass="21509">MSTWKAKFEKKQQDQKDAEVAKKVEVNDISFPSLSTESAWGSTGAGAGAGTGSVKPKEVPKKSFASMAAEWNEAEEVEKNRRAMATEQGYNDLRKRSEFSGPGGILFNFGSTHSRREDTYYEDEYAEDYVPPPTADTSDDWRVAERKIRRRTPKTAAERMMTEDQSERVEETAVWQEPYHEESSVWSKY</sequence>
<evidence type="ECO:0000313" key="2">
    <source>
        <dbReference type="EMBL" id="QHU13310.1"/>
    </source>
</evidence>
<accession>A0A6C0K932</accession>
<feature type="region of interest" description="Disordered" evidence="1">
    <location>
        <begin position="152"/>
        <end position="189"/>
    </location>
</feature>
<dbReference type="AlphaFoldDB" id="A0A6C0K932"/>
<feature type="compositionally biased region" description="Basic and acidic residues" evidence="1">
    <location>
        <begin position="156"/>
        <end position="171"/>
    </location>
</feature>
<proteinExistence type="predicted"/>
<reference evidence="2" key="1">
    <citation type="journal article" date="2020" name="Nature">
        <title>Giant virus diversity and host interactions through global metagenomics.</title>
        <authorList>
            <person name="Schulz F."/>
            <person name="Roux S."/>
            <person name="Paez-Espino D."/>
            <person name="Jungbluth S."/>
            <person name="Walsh D.A."/>
            <person name="Denef V.J."/>
            <person name="McMahon K.D."/>
            <person name="Konstantinidis K.T."/>
            <person name="Eloe-Fadrosh E.A."/>
            <person name="Kyrpides N.C."/>
            <person name="Woyke T."/>
        </authorList>
    </citation>
    <scope>NUCLEOTIDE SEQUENCE</scope>
    <source>
        <strain evidence="2">GVMAG-S-1101178-127</strain>
    </source>
</reference>
<organism evidence="2">
    <name type="scientific">viral metagenome</name>
    <dbReference type="NCBI Taxonomy" id="1070528"/>
    <lineage>
        <taxon>unclassified sequences</taxon>
        <taxon>metagenomes</taxon>
        <taxon>organismal metagenomes</taxon>
    </lineage>
</organism>
<feature type="region of interest" description="Disordered" evidence="1">
    <location>
        <begin position="34"/>
        <end position="59"/>
    </location>
</feature>
<dbReference type="EMBL" id="MN740817">
    <property type="protein sequence ID" value="QHU13310.1"/>
    <property type="molecule type" value="Genomic_DNA"/>
</dbReference>
<protein>
    <submittedName>
        <fullName evidence="2">Uncharacterized protein</fullName>
    </submittedName>
</protein>